<keyword evidence="9 13" id="KW-0472">Membrane</keyword>
<evidence type="ECO:0000256" key="5">
    <source>
        <dbReference type="ARBA" id="ARBA00022692"/>
    </source>
</evidence>
<dbReference type="EMBL" id="QCYY01001048">
    <property type="protein sequence ID" value="ROT80932.1"/>
    <property type="molecule type" value="Genomic_DNA"/>
</dbReference>
<keyword evidence="8 12" id="KW-0406">Ion transport</keyword>
<keyword evidence="11 12" id="KW-0407">Ion channel</keyword>
<sequence length="854" mass="94960">MACDGRAARAVKGTMELHRRMKRAVNLLLYFVVAAAFLAVISFLVEEHQLRRKAFRVAKVADPPSPFPPVTLCPWPPFNPLRLVRLGLNTSAASSAELQKRVENLSGLGNGGVTGRTLVEEAAWRVEDVVEEVRVGGRREMYSEEEADVRWWHRSFLPVGPCLTVSSPPLASRSSLNLTIRVRPRPLNVDLCERRESDVRRSSENLCRPAEQNSNTSLWGDYMEKGFFLIFFVYLSSTDSHLQTHIANTDLGISNSHDISVEGISTHYEVTYIDDYGDAPTCFHRCVTREAETVSKCKTISDHTIDSQIHELCVTQQQLYKVALAFIVKDAIYYNCLRSCKPLRSEHRWVWKPRSSAHSLPHHISIHLSTPITTAFKEELLYPLNDLVADVGGAMGLLLGASLLDFWKSLHAGLKCLARCLVPPSFCIGSRVSQASSQLSLWAGHTALAIAACAHLGLTTMAYILQTKEVAVSLKLSKRDNGQESQTVQDLVMSHLASRPLGCRLGSKSPNQECLIRCFLDGDALIPMPLSVVDDLNECSEEHLALPRRKYLIPSYITERIKNSDKAGSCVSRCGAPGNISAGFEKMYFVVEEEPSFSPSKLICTFGGIIGFYFGISFLTLFQDINNQLKSLSITPVLCRMVSVVVKGLVVLLCVFLMTSQLSIFILSHPIDSSSSKSLLKGSNLPAVTTCAWPPISPRNLMASAGLTEEYDRMVGLDIERRHFALIPLLQSLAKEPKAMDARLLWASSAWNHSEIWTEVTFGASFSKIHECRDCPLKDSAIFGHCKTFYPNFLISESLKHFEYEVKVHLKDESITTYTAIHSQDDYPVMEPDLISLDGIVSIKVLGRACMKNA</sequence>
<keyword evidence="6 13" id="KW-1133">Transmembrane helix</keyword>
<evidence type="ECO:0000313" key="15">
    <source>
        <dbReference type="Proteomes" id="UP000283509"/>
    </source>
</evidence>
<keyword evidence="15" id="KW-1185">Reference proteome</keyword>
<keyword evidence="4 12" id="KW-0894">Sodium channel</keyword>
<feature type="transmembrane region" description="Helical" evidence="13">
    <location>
        <begin position="27"/>
        <end position="45"/>
    </location>
</feature>
<evidence type="ECO:0000256" key="10">
    <source>
        <dbReference type="ARBA" id="ARBA00023201"/>
    </source>
</evidence>
<evidence type="ECO:0000256" key="12">
    <source>
        <dbReference type="RuleBase" id="RU000679"/>
    </source>
</evidence>
<name>A0A423TWX8_PENVA</name>
<feature type="transmembrane region" description="Helical" evidence="13">
    <location>
        <begin position="602"/>
        <end position="622"/>
    </location>
</feature>
<dbReference type="PANTHER" id="PTHR11690">
    <property type="entry name" value="AMILORIDE-SENSITIVE SODIUM CHANNEL-RELATED"/>
    <property type="match status" value="1"/>
</dbReference>
<dbReference type="InterPro" id="IPR001873">
    <property type="entry name" value="ENaC"/>
</dbReference>
<dbReference type="Proteomes" id="UP000283509">
    <property type="component" value="Unassembled WGS sequence"/>
</dbReference>
<reference evidence="14 15" key="1">
    <citation type="submission" date="2018-04" db="EMBL/GenBank/DDBJ databases">
        <authorList>
            <person name="Zhang X."/>
            <person name="Yuan J."/>
            <person name="Li F."/>
            <person name="Xiang J."/>
        </authorList>
    </citation>
    <scope>NUCLEOTIDE SEQUENCE [LARGE SCALE GENOMIC DNA]</scope>
    <source>
        <tissue evidence="14">Muscle</tissue>
    </source>
</reference>
<evidence type="ECO:0000256" key="9">
    <source>
        <dbReference type="ARBA" id="ARBA00023136"/>
    </source>
</evidence>
<evidence type="ECO:0000313" key="14">
    <source>
        <dbReference type="EMBL" id="ROT80932.1"/>
    </source>
</evidence>
<protein>
    <submittedName>
        <fullName evidence="14">Uncharacterized protein</fullName>
    </submittedName>
</protein>
<proteinExistence type="inferred from homology"/>
<comment type="similarity">
    <text evidence="2 12">Belongs to the amiloride-sensitive sodium channel (TC 1.A.6) family.</text>
</comment>
<dbReference type="AlphaFoldDB" id="A0A423TWX8"/>
<organism evidence="14 15">
    <name type="scientific">Penaeus vannamei</name>
    <name type="common">Whiteleg shrimp</name>
    <name type="synonym">Litopenaeus vannamei</name>
    <dbReference type="NCBI Taxonomy" id="6689"/>
    <lineage>
        <taxon>Eukaryota</taxon>
        <taxon>Metazoa</taxon>
        <taxon>Ecdysozoa</taxon>
        <taxon>Arthropoda</taxon>
        <taxon>Crustacea</taxon>
        <taxon>Multicrustacea</taxon>
        <taxon>Malacostraca</taxon>
        <taxon>Eumalacostraca</taxon>
        <taxon>Eucarida</taxon>
        <taxon>Decapoda</taxon>
        <taxon>Dendrobranchiata</taxon>
        <taxon>Penaeoidea</taxon>
        <taxon>Penaeidae</taxon>
        <taxon>Penaeus</taxon>
    </lineage>
</organism>
<keyword evidence="3 12" id="KW-0813">Transport</keyword>
<evidence type="ECO:0000256" key="1">
    <source>
        <dbReference type="ARBA" id="ARBA00004141"/>
    </source>
</evidence>
<evidence type="ECO:0000256" key="6">
    <source>
        <dbReference type="ARBA" id="ARBA00022989"/>
    </source>
</evidence>
<keyword evidence="10 12" id="KW-0739">Sodium transport</keyword>
<evidence type="ECO:0000256" key="11">
    <source>
        <dbReference type="ARBA" id="ARBA00023303"/>
    </source>
</evidence>
<dbReference type="GO" id="GO:0015280">
    <property type="term" value="F:ligand-gated sodium channel activity"/>
    <property type="evidence" value="ECO:0007669"/>
    <property type="project" value="TreeGrafter"/>
</dbReference>
<comment type="caution">
    <text evidence="14">The sequence shown here is derived from an EMBL/GenBank/DDBJ whole genome shotgun (WGS) entry which is preliminary data.</text>
</comment>
<dbReference type="GO" id="GO:0005886">
    <property type="term" value="C:plasma membrane"/>
    <property type="evidence" value="ECO:0007669"/>
    <property type="project" value="TreeGrafter"/>
</dbReference>
<evidence type="ECO:0000256" key="2">
    <source>
        <dbReference type="ARBA" id="ARBA00007193"/>
    </source>
</evidence>
<evidence type="ECO:0000256" key="8">
    <source>
        <dbReference type="ARBA" id="ARBA00023065"/>
    </source>
</evidence>
<evidence type="ECO:0000256" key="7">
    <source>
        <dbReference type="ARBA" id="ARBA00023053"/>
    </source>
</evidence>
<gene>
    <name evidence="14" type="ORF">C7M84_000320</name>
</gene>
<feature type="transmembrane region" description="Helical" evidence="13">
    <location>
        <begin position="642"/>
        <end position="667"/>
    </location>
</feature>
<keyword evidence="5 12" id="KW-0812">Transmembrane</keyword>
<dbReference type="Gene3D" id="1.10.287.770">
    <property type="entry name" value="YojJ-like"/>
    <property type="match status" value="2"/>
</dbReference>
<accession>A0A423TWX8</accession>
<keyword evidence="7" id="KW-0915">Sodium</keyword>
<dbReference type="Pfam" id="PF00858">
    <property type="entry name" value="ASC"/>
    <property type="match status" value="1"/>
</dbReference>
<evidence type="ECO:0000256" key="13">
    <source>
        <dbReference type="SAM" id="Phobius"/>
    </source>
</evidence>
<comment type="subcellular location">
    <subcellularLocation>
        <location evidence="1">Membrane</location>
        <topology evidence="1">Multi-pass membrane protein</topology>
    </subcellularLocation>
</comment>
<evidence type="ECO:0000256" key="4">
    <source>
        <dbReference type="ARBA" id="ARBA00022461"/>
    </source>
</evidence>
<reference evidence="14 15" key="2">
    <citation type="submission" date="2019-01" db="EMBL/GenBank/DDBJ databases">
        <title>The decoding of complex shrimp genome reveals the adaptation for benthos swimmer, frequently molting mechanism and breeding impact on genome.</title>
        <authorList>
            <person name="Sun Y."/>
            <person name="Gao Y."/>
            <person name="Yu Y."/>
        </authorList>
    </citation>
    <scope>NUCLEOTIDE SEQUENCE [LARGE SCALE GENOMIC DNA]</scope>
    <source>
        <tissue evidence="14">Muscle</tissue>
    </source>
</reference>
<evidence type="ECO:0000256" key="3">
    <source>
        <dbReference type="ARBA" id="ARBA00022448"/>
    </source>
</evidence>